<reference evidence="1" key="1">
    <citation type="submission" date="2023-03" db="EMBL/GenBank/DDBJ databases">
        <title>Massive genome expansion in bonnet fungi (Mycena s.s.) driven by repeated elements and novel gene families across ecological guilds.</title>
        <authorList>
            <consortium name="Lawrence Berkeley National Laboratory"/>
            <person name="Harder C.B."/>
            <person name="Miyauchi S."/>
            <person name="Viragh M."/>
            <person name="Kuo A."/>
            <person name="Thoen E."/>
            <person name="Andreopoulos B."/>
            <person name="Lu D."/>
            <person name="Skrede I."/>
            <person name="Drula E."/>
            <person name="Henrissat B."/>
            <person name="Morin E."/>
            <person name="Kohler A."/>
            <person name="Barry K."/>
            <person name="LaButti K."/>
            <person name="Morin E."/>
            <person name="Salamov A."/>
            <person name="Lipzen A."/>
            <person name="Mereny Z."/>
            <person name="Hegedus B."/>
            <person name="Baldrian P."/>
            <person name="Stursova M."/>
            <person name="Weitz H."/>
            <person name="Taylor A."/>
            <person name="Grigoriev I.V."/>
            <person name="Nagy L.G."/>
            <person name="Martin F."/>
            <person name="Kauserud H."/>
        </authorList>
    </citation>
    <scope>NUCLEOTIDE SEQUENCE</scope>
    <source>
        <strain evidence="1">CBHHK200</strain>
    </source>
</reference>
<dbReference type="EMBL" id="JARJCM010000158">
    <property type="protein sequence ID" value="KAJ7025128.1"/>
    <property type="molecule type" value="Genomic_DNA"/>
</dbReference>
<protein>
    <submittedName>
        <fullName evidence="1">Uncharacterized protein</fullName>
    </submittedName>
</protein>
<gene>
    <name evidence="1" type="ORF">C8F04DRAFT_1191693</name>
</gene>
<dbReference type="AlphaFoldDB" id="A0AAD6SDS5"/>
<comment type="caution">
    <text evidence="1">The sequence shown here is derived from an EMBL/GenBank/DDBJ whole genome shotgun (WGS) entry which is preliminary data.</text>
</comment>
<evidence type="ECO:0000313" key="2">
    <source>
        <dbReference type="Proteomes" id="UP001218188"/>
    </source>
</evidence>
<proteinExistence type="predicted"/>
<name>A0AAD6SDS5_9AGAR</name>
<organism evidence="1 2">
    <name type="scientific">Mycena alexandri</name>
    <dbReference type="NCBI Taxonomy" id="1745969"/>
    <lineage>
        <taxon>Eukaryota</taxon>
        <taxon>Fungi</taxon>
        <taxon>Dikarya</taxon>
        <taxon>Basidiomycota</taxon>
        <taxon>Agaricomycotina</taxon>
        <taxon>Agaricomycetes</taxon>
        <taxon>Agaricomycetidae</taxon>
        <taxon>Agaricales</taxon>
        <taxon>Marasmiineae</taxon>
        <taxon>Mycenaceae</taxon>
        <taxon>Mycena</taxon>
    </lineage>
</organism>
<sequence>MTARRNTKEGGPEEFHFLDYAHQLFLGPGQVHDRSGPLDTAKVLHHQVHTVFAAADVVEPAILPALSILLKNNIKAAVECRLRAIGIQTGKSRDGAMNLAKTRPVTFRSHFIGRALPMDLNGGCGKGGTWDK</sequence>
<keyword evidence="2" id="KW-1185">Reference proteome</keyword>
<evidence type="ECO:0000313" key="1">
    <source>
        <dbReference type="EMBL" id="KAJ7025128.1"/>
    </source>
</evidence>
<dbReference type="Proteomes" id="UP001218188">
    <property type="component" value="Unassembled WGS sequence"/>
</dbReference>
<accession>A0AAD6SDS5</accession>